<dbReference type="EMBL" id="UASS01000022">
    <property type="protein sequence ID" value="SPX61707.1"/>
    <property type="molecule type" value="Genomic_DNA"/>
</dbReference>
<dbReference type="PANTHER" id="PTHR43246">
    <property type="entry name" value="PEPTIDYL-PROLYL CIS-TRANS ISOMERASE CYP38, CHLOROPLASTIC"/>
    <property type="match status" value="1"/>
</dbReference>
<reference evidence="11 12" key="2">
    <citation type="submission" date="2018-06" db="EMBL/GenBank/DDBJ databases">
        <authorList>
            <consortium name="Pathogen Informatics"/>
            <person name="Doyle S."/>
        </authorList>
    </citation>
    <scope>NUCLEOTIDE SEQUENCE [LARGE SCALE GENOMIC DNA]</scope>
    <source>
        <strain evidence="9 12">NCTC11978</strain>
        <strain evidence="8 11">NCTC12022</strain>
    </source>
</reference>
<feature type="domain" description="PPIase cyclophilin-type" evidence="6">
    <location>
        <begin position="1"/>
        <end position="162"/>
    </location>
</feature>
<proteinExistence type="inferred from homology"/>
<dbReference type="PIRSF" id="PIRSF001467">
    <property type="entry name" value="Peptidylpro_ismrse"/>
    <property type="match status" value="1"/>
</dbReference>
<gene>
    <name evidence="7" type="primary">ppiB</name>
    <name evidence="8" type="synonym">ppiB_2</name>
    <name evidence="7" type="ORF">Lfee_2739</name>
    <name evidence="9" type="ORF">NCTC11978_02643</name>
    <name evidence="8" type="ORF">NCTC12022_02455</name>
</gene>
<dbReference type="OrthoDB" id="9807797at2"/>
<sequence>MILISTSKGDIRIQLDEENTPKTAENFRNYVRKGFYNDTIFHRVIDGFMIQGGGLTAEMTQKPTDASIANEAKSAKANKRGTIAMARTMDPHSATAQFFINVADNAFLNFSGEHPQGYGYCVFGEVIDGMDVVDSIVKVKTGQRMGHADVPLEDVVIHEISEI</sequence>
<dbReference type="InterPro" id="IPR002130">
    <property type="entry name" value="Cyclophilin-type_PPIase_dom"/>
</dbReference>
<comment type="function">
    <text evidence="1 5">PPIases accelerate the folding of proteins. It catalyzes the cis-trans isomerization of proline imidic peptide bonds in oligopeptides.</text>
</comment>
<organism evidence="7 10">
    <name type="scientific">Legionella feeleii</name>
    <dbReference type="NCBI Taxonomy" id="453"/>
    <lineage>
        <taxon>Bacteria</taxon>
        <taxon>Pseudomonadati</taxon>
        <taxon>Pseudomonadota</taxon>
        <taxon>Gammaproteobacteria</taxon>
        <taxon>Legionellales</taxon>
        <taxon>Legionellaceae</taxon>
        <taxon>Legionella</taxon>
    </lineage>
</organism>
<name>A0A0W0THL0_9GAMM</name>
<dbReference type="InterPro" id="IPR029000">
    <property type="entry name" value="Cyclophilin-like_dom_sf"/>
</dbReference>
<dbReference type="RefSeq" id="WP_058447563.1">
    <property type="nucleotide sequence ID" value="NZ_CAAAHT010000006.1"/>
</dbReference>
<dbReference type="GO" id="GO:0006457">
    <property type="term" value="P:protein folding"/>
    <property type="evidence" value="ECO:0007669"/>
    <property type="project" value="InterPro"/>
</dbReference>
<dbReference type="EMBL" id="LNYB01000085">
    <property type="protein sequence ID" value="KTC95075.1"/>
    <property type="molecule type" value="Genomic_DNA"/>
</dbReference>
<evidence type="ECO:0000256" key="4">
    <source>
        <dbReference type="ARBA" id="ARBA00023235"/>
    </source>
</evidence>
<dbReference type="InterPro" id="IPR024936">
    <property type="entry name" value="Cyclophilin-type_PPIase"/>
</dbReference>
<evidence type="ECO:0000313" key="12">
    <source>
        <dbReference type="Proteomes" id="UP000254033"/>
    </source>
</evidence>
<dbReference type="PROSITE" id="PS50072">
    <property type="entry name" value="CSA_PPIASE_2"/>
    <property type="match status" value="1"/>
</dbReference>
<evidence type="ECO:0000256" key="2">
    <source>
        <dbReference type="ARBA" id="ARBA00007365"/>
    </source>
</evidence>
<keyword evidence="3 5" id="KW-0697">Rotamase</keyword>
<dbReference type="Pfam" id="PF00160">
    <property type="entry name" value="Pro_isomerase"/>
    <property type="match status" value="1"/>
</dbReference>
<accession>A0A0W0THL0</accession>
<evidence type="ECO:0000256" key="1">
    <source>
        <dbReference type="ARBA" id="ARBA00002388"/>
    </source>
</evidence>
<dbReference type="GO" id="GO:0003755">
    <property type="term" value="F:peptidyl-prolyl cis-trans isomerase activity"/>
    <property type="evidence" value="ECO:0007669"/>
    <property type="project" value="UniProtKB-UniRule"/>
</dbReference>
<dbReference type="AlphaFoldDB" id="A0A0W0THL0"/>
<dbReference type="Proteomes" id="UP000251942">
    <property type="component" value="Unassembled WGS sequence"/>
</dbReference>
<dbReference type="PATRIC" id="fig|453.4.peg.2998"/>
<dbReference type="Gene3D" id="2.40.100.10">
    <property type="entry name" value="Cyclophilin-like"/>
    <property type="match status" value="1"/>
</dbReference>
<comment type="catalytic activity">
    <reaction evidence="5">
        <text>[protein]-peptidylproline (omega=180) = [protein]-peptidylproline (omega=0)</text>
        <dbReference type="Rhea" id="RHEA:16237"/>
        <dbReference type="Rhea" id="RHEA-COMP:10747"/>
        <dbReference type="Rhea" id="RHEA-COMP:10748"/>
        <dbReference type="ChEBI" id="CHEBI:83833"/>
        <dbReference type="ChEBI" id="CHEBI:83834"/>
        <dbReference type="EC" id="5.2.1.8"/>
    </reaction>
</comment>
<protein>
    <recommendedName>
        <fullName evidence="5">Peptidyl-prolyl cis-trans isomerase</fullName>
        <shortName evidence="5">PPIase</shortName>
        <ecNumber evidence="5">5.2.1.8</ecNumber>
    </recommendedName>
</protein>
<dbReference type="STRING" id="453.Lfee_2739"/>
<comment type="similarity">
    <text evidence="2 5">Belongs to the cyclophilin-type PPIase family.</text>
</comment>
<dbReference type="SUPFAM" id="SSF50891">
    <property type="entry name" value="Cyclophilin-like"/>
    <property type="match status" value="1"/>
</dbReference>
<dbReference type="PROSITE" id="PS00170">
    <property type="entry name" value="CSA_PPIASE_1"/>
    <property type="match status" value="1"/>
</dbReference>
<evidence type="ECO:0000313" key="7">
    <source>
        <dbReference type="EMBL" id="KTC95075.1"/>
    </source>
</evidence>
<keyword evidence="10" id="KW-1185">Reference proteome</keyword>
<dbReference type="Proteomes" id="UP000254033">
    <property type="component" value="Unassembled WGS sequence"/>
</dbReference>
<evidence type="ECO:0000256" key="3">
    <source>
        <dbReference type="ARBA" id="ARBA00023110"/>
    </source>
</evidence>
<evidence type="ECO:0000313" key="11">
    <source>
        <dbReference type="Proteomes" id="UP000251942"/>
    </source>
</evidence>
<evidence type="ECO:0000313" key="9">
    <source>
        <dbReference type="EMBL" id="STX39444.1"/>
    </source>
</evidence>
<dbReference type="EC" id="5.2.1.8" evidence="5"/>
<evidence type="ECO:0000313" key="8">
    <source>
        <dbReference type="EMBL" id="SPX61707.1"/>
    </source>
</evidence>
<dbReference type="InterPro" id="IPR020892">
    <property type="entry name" value="Cyclophilin-type_PPIase_CS"/>
</dbReference>
<dbReference type="Proteomes" id="UP000054698">
    <property type="component" value="Unassembled WGS sequence"/>
</dbReference>
<dbReference type="PRINTS" id="PR00153">
    <property type="entry name" value="CSAPPISMRASE"/>
</dbReference>
<dbReference type="CDD" id="cd01920">
    <property type="entry name" value="cyclophilin_EcCYP_like"/>
    <property type="match status" value="1"/>
</dbReference>
<keyword evidence="4 5" id="KW-0413">Isomerase</keyword>
<evidence type="ECO:0000259" key="6">
    <source>
        <dbReference type="PROSITE" id="PS50072"/>
    </source>
</evidence>
<evidence type="ECO:0000313" key="10">
    <source>
        <dbReference type="Proteomes" id="UP000054698"/>
    </source>
</evidence>
<evidence type="ECO:0000256" key="5">
    <source>
        <dbReference type="RuleBase" id="RU363019"/>
    </source>
</evidence>
<dbReference type="InterPro" id="IPR044665">
    <property type="entry name" value="E_coli_cyclophilin_A-like"/>
</dbReference>
<dbReference type="EMBL" id="UGNY01000001">
    <property type="protein sequence ID" value="STX39444.1"/>
    <property type="molecule type" value="Genomic_DNA"/>
</dbReference>
<reference evidence="7 10" key="1">
    <citation type="submission" date="2015-11" db="EMBL/GenBank/DDBJ databases">
        <title>Genomic analysis of 38 Legionella species identifies large and diverse effector repertoires.</title>
        <authorList>
            <person name="Burstein D."/>
            <person name="Amaro F."/>
            <person name="Zusman T."/>
            <person name="Lifshitz Z."/>
            <person name="Cohen O."/>
            <person name="Gilbert J.A."/>
            <person name="Pupko T."/>
            <person name="Shuman H.A."/>
            <person name="Segal G."/>
        </authorList>
    </citation>
    <scope>NUCLEOTIDE SEQUENCE [LARGE SCALE GENOMIC DNA]</scope>
    <source>
        <strain evidence="7 10">WO-44C</strain>
    </source>
</reference>